<accession>A0A229RB22</accession>
<sequence length="59" mass="6683">MPGTLYTGLEFQRTQTAIAPTSDANCFFSRLRGLFWESISITRSGHPALVRTRSMNPHR</sequence>
<reference evidence="1 2" key="1">
    <citation type="submission" date="2017-07" db="EMBL/GenBank/DDBJ databases">
        <title>Amycolatopsis alba DSM 44262 Genome sequencing and assembly.</title>
        <authorList>
            <person name="Kaur N."/>
            <person name="Mayilraj S."/>
        </authorList>
    </citation>
    <scope>NUCLEOTIDE SEQUENCE [LARGE SCALE GENOMIC DNA]</scope>
    <source>
        <strain evidence="1 2">DSM 44262</strain>
    </source>
</reference>
<comment type="caution">
    <text evidence="1">The sequence shown here is derived from an EMBL/GenBank/DDBJ whole genome shotgun (WGS) entry which is preliminary data.</text>
</comment>
<dbReference type="EMBL" id="NMQU01000138">
    <property type="protein sequence ID" value="OXM43836.1"/>
    <property type="molecule type" value="Genomic_DNA"/>
</dbReference>
<dbReference type="Proteomes" id="UP000215563">
    <property type="component" value="Unassembled WGS sequence"/>
</dbReference>
<proteinExistence type="predicted"/>
<keyword evidence="2" id="KW-1185">Reference proteome</keyword>
<protein>
    <submittedName>
        <fullName evidence="1">Uncharacterized protein</fullName>
    </submittedName>
</protein>
<gene>
    <name evidence="1" type="ORF">CFP75_36555</name>
</gene>
<evidence type="ECO:0000313" key="1">
    <source>
        <dbReference type="EMBL" id="OXM43836.1"/>
    </source>
</evidence>
<organism evidence="1 2">
    <name type="scientific">Amycolatopsis alba DSM 44262</name>
    <dbReference type="NCBI Taxonomy" id="1125972"/>
    <lineage>
        <taxon>Bacteria</taxon>
        <taxon>Bacillati</taxon>
        <taxon>Actinomycetota</taxon>
        <taxon>Actinomycetes</taxon>
        <taxon>Pseudonocardiales</taxon>
        <taxon>Pseudonocardiaceae</taxon>
        <taxon>Amycolatopsis</taxon>
    </lineage>
</organism>
<name>A0A229RB22_AMYAL</name>
<evidence type="ECO:0000313" key="2">
    <source>
        <dbReference type="Proteomes" id="UP000215563"/>
    </source>
</evidence>
<dbReference type="AlphaFoldDB" id="A0A229RB22"/>